<feature type="region of interest" description="Disordered" evidence="1">
    <location>
        <begin position="59"/>
        <end position="80"/>
    </location>
</feature>
<evidence type="ECO:0000256" key="1">
    <source>
        <dbReference type="SAM" id="MobiDB-lite"/>
    </source>
</evidence>
<dbReference type="AlphaFoldDB" id="A0A315VME4"/>
<feature type="non-terminal residue" evidence="2">
    <location>
        <position position="1"/>
    </location>
</feature>
<comment type="caution">
    <text evidence="2">The sequence shown here is derived from an EMBL/GenBank/DDBJ whole genome shotgun (WGS) entry which is preliminary data.</text>
</comment>
<name>A0A315VME4_GAMAF</name>
<evidence type="ECO:0000313" key="2">
    <source>
        <dbReference type="EMBL" id="PWA24243.1"/>
    </source>
</evidence>
<dbReference type="Proteomes" id="UP000250572">
    <property type="component" value="Unassembled WGS sequence"/>
</dbReference>
<keyword evidence="3" id="KW-1185">Reference proteome</keyword>
<organism evidence="2 3">
    <name type="scientific">Gambusia affinis</name>
    <name type="common">Western mosquitofish</name>
    <name type="synonym">Heterandria affinis</name>
    <dbReference type="NCBI Taxonomy" id="33528"/>
    <lineage>
        <taxon>Eukaryota</taxon>
        <taxon>Metazoa</taxon>
        <taxon>Chordata</taxon>
        <taxon>Craniata</taxon>
        <taxon>Vertebrata</taxon>
        <taxon>Euteleostomi</taxon>
        <taxon>Actinopterygii</taxon>
        <taxon>Neopterygii</taxon>
        <taxon>Teleostei</taxon>
        <taxon>Neoteleostei</taxon>
        <taxon>Acanthomorphata</taxon>
        <taxon>Ovalentaria</taxon>
        <taxon>Atherinomorphae</taxon>
        <taxon>Cyprinodontiformes</taxon>
        <taxon>Poeciliidae</taxon>
        <taxon>Poeciliinae</taxon>
        <taxon>Gambusia</taxon>
    </lineage>
</organism>
<accession>A0A315VME4</accession>
<dbReference type="EMBL" id="NHOQ01001469">
    <property type="protein sequence ID" value="PWA24243.1"/>
    <property type="molecule type" value="Genomic_DNA"/>
</dbReference>
<proteinExistence type="predicted"/>
<sequence length="80" mass="9423">ELEMQKEICEASGRVSEEVKGLQTQPRYWSRGEKRTLRTSTDRINWRRSASGLRTWAHSATPDHHHHHHHSADMEQILKL</sequence>
<protein>
    <submittedName>
        <fullName evidence="2">Uncharacterized protein</fullName>
    </submittedName>
</protein>
<feature type="compositionally biased region" description="Basic and acidic residues" evidence="1">
    <location>
        <begin position="71"/>
        <end position="80"/>
    </location>
</feature>
<reference evidence="2 3" key="1">
    <citation type="journal article" date="2018" name="G3 (Bethesda)">
        <title>A High-Quality Reference Genome for the Invasive Mosquitofish Gambusia affinis Using a Chicago Library.</title>
        <authorList>
            <person name="Hoffberg S.L."/>
            <person name="Troendle N.J."/>
            <person name="Glenn T.C."/>
            <person name="Mahmud O."/>
            <person name="Louha S."/>
            <person name="Chalopin D."/>
            <person name="Bennetzen J.L."/>
            <person name="Mauricio R."/>
        </authorList>
    </citation>
    <scope>NUCLEOTIDE SEQUENCE [LARGE SCALE GENOMIC DNA]</scope>
    <source>
        <strain evidence="2">NE01/NJP1002.9</strain>
        <tissue evidence="2">Muscle</tissue>
    </source>
</reference>
<gene>
    <name evidence="2" type="ORF">CCH79_00017931</name>
</gene>
<evidence type="ECO:0000313" key="3">
    <source>
        <dbReference type="Proteomes" id="UP000250572"/>
    </source>
</evidence>